<dbReference type="GeneID" id="136078285"/>
<sequence>MSFHNVTSFPNIIWMCLQSTGKALHEMVVYTYQQQDPVAKKKFFLVGYKGSRWGSRWGKHKMKLYDNPSKSNSGLNIKWILRNILWHKKMYANYLRLYEDSLKEIVDFLLVDIFEDSFADLNIEINNIELLISDCFGACLELVTAMLESEYYSSLSKTVAKVKSDIETQLLCLKFDEVVFANKIFCTQKGAVLQGIECFLPQIETDKNTDVANSILSSISFRSDCQVNYVVEDENKFVDSNIGAGLVFIDQVQTDPSVSIIKNFLESSTDSFIFSDKEDSDHIEETYVLV</sequence>
<gene>
    <name evidence="2" type="primary">LOC136078285</name>
</gene>
<reference evidence="2" key="1">
    <citation type="submission" date="2025-08" db="UniProtKB">
        <authorList>
            <consortium name="RefSeq"/>
        </authorList>
    </citation>
    <scope>IDENTIFICATION</scope>
</reference>
<protein>
    <submittedName>
        <fullName evidence="2">Uncharacterized protein LOC136078285</fullName>
    </submittedName>
</protein>
<accession>A0ABM4BL94</accession>
<dbReference type="Proteomes" id="UP001652625">
    <property type="component" value="Chromosome 03"/>
</dbReference>
<organism evidence="1 2">
    <name type="scientific">Hydra vulgaris</name>
    <name type="common">Hydra</name>
    <name type="synonym">Hydra attenuata</name>
    <dbReference type="NCBI Taxonomy" id="6087"/>
    <lineage>
        <taxon>Eukaryota</taxon>
        <taxon>Metazoa</taxon>
        <taxon>Cnidaria</taxon>
        <taxon>Hydrozoa</taxon>
        <taxon>Hydroidolina</taxon>
        <taxon>Anthoathecata</taxon>
        <taxon>Aplanulata</taxon>
        <taxon>Hydridae</taxon>
        <taxon>Hydra</taxon>
    </lineage>
</organism>
<keyword evidence="1" id="KW-1185">Reference proteome</keyword>
<proteinExistence type="predicted"/>
<dbReference type="RefSeq" id="XP_065649830.1">
    <property type="nucleotide sequence ID" value="XM_065793758.1"/>
</dbReference>
<evidence type="ECO:0000313" key="2">
    <source>
        <dbReference type="RefSeq" id="XP_065649830.1"/>
    </source>
</evidence>
<evidence type="ECO:0000313" key="1">
    <source>
        <dbReference type="Proteomes" id="UP001652625"/>
    </source>
</evidence>
<name>A0ABM4BL94_HYDVU</name>